<name>A0AAW9CW28_BURTH</name>
<protein>
    <submittedName>
        <fullName evidence="2">Uncharacterized protein</fullName>
    </submittedName>
</protein>
<dbReference type="Proteomes" id="UP001272137">
    <property type="component" value="Unassembled WGS sequence"/>
</dbReference>
<feature type="region of interest" description="Disordered" evidence="1">
    <location>
        <begin position="42"/>
        <end position="77"/>
    </location>
</feature>
<evidence type="ECO:0000313" key="3">
    <source>
        <dbReference type="Proteomes" id="UP001272137"/>
    </source>
</evidence>
<sequence length="77" mass="8093">MLFDDGASPAKLSGVVFVVAGVALVNSNQRKCGLDAARAACGTPEAPRKRENGRSKHEIRRTTRPVCTLGETSPRGG</sequence>
<feature type="compositionally biased region" description="Basic and acidic residues" evidence="1">
    <location>
        <begin position="46"/>
        <end position="56"/>
    </location>
</feature>
<comment type="caution">
    <text evidence="2">The sequence shown here is derived from an EMBL/GenBank/DDBJ whole genome shotgun (WGS) entry which is preliminary data.</text>
</comment>
<dbReference type="EMBL" id="QXCT01000002">
    <property type="protein sequence ID" value="MDW9254865.1"/>
    <property type="molecule type" value="Genomic_DNA"/>
</dbReference>
<evidence type="ECO:0000313" key="2">
    <source>
        <dbReference type="EMBL" id="MDW9254865.1"/>
    </source>
</evidence>
<gene>
    <name evidence="2" type="ORF">C7S16_0891</name>
</gene>
<accession>A0AAW9CW28</accession>
<reference evidence="2" key="1">
    <citation type="submission" date="2018-08" db="EMBL/GenBank/DDBJ databases">
        <title>Identification of Burkholderia cepacia strains that express a Burkholderia pseudomallei-like capsular polysaccharide.</title>
        <authorList>
            <person name="Burtnick M.N."/>
            <person name="Vongsouvath M."/>
            <person name="Newton P."/>
            <person name="Wuthiekanun V."/>
            <person name="Limmathurotsakul D."/>
            <person name="Brett P.J."/>
            <person name="Chantratita N."/>
            <person name="Dance D.A."/>
        </authorList>
    </citation>
    <scope>NUCLEOTIDE SEQUENCE</scope>
    <source>
        <strain evidence="2">SBXCC001</strain>
    </source>
</reference>
<evidence type="ECO:0000256" key="1">
    <source>
        <dbReference type="SAM" id="MobiDB-lite"/>
    </source>
</evidence>
<organism evidence="2 3">
    <name type="scientific">Burkholderia thailandensis</name>
    <dbReference type="NCBI Taxonomy" id="57975"/>
    <lineage>
        <taxon>Bacteria</taxon>
        <taxon>Pseudomonadati</taxon>
        <taxon>Pseudomonadota</taxon>
        <taxon>Betaproteobacteria</taxon>
        <taxon>Burkholderiales</taxon>
        <taxon>Burkholderiaceae</taxon>
        <taxon>Burkholderia</taxon>
        <taxon>pseudomallei group</taxon>
    </lineage>
</organism>
<dbReference type="AlphaFoldDB" id="A0AAW9CW28"/>
<proteinExistence type="predicted"/>